<keyword evidence="3 5" id="KW-1133">Transmembrane helix</keyword>
<feature type="domain" description="Major facilitator superfamily (MFS) profile" evidence="6">
    <location>
        <begin position="52"/>
        <end position="505"/>
    </location>
</feature>
<feature type="transmembrane region" description="Helical" evidence="5">
    <location>
        <begin position="481"/>
        <end position="500"/>
    </location>
</feature>
<dbReference type="Gene3D" id="1.20.1250.20">
    <property type="entry name" value="MFS general substrate transporter like domains"/>
    <property type="match status" value="1"/>
</dbReference>
<evidence type="ECO:0000256" key="3">
    <source>
        <dbReference type="ARBA" id="ARBA00022989"/>
    </source>
</evidence>
<proteinExistence type="predicted"/>
<sequence>MAVLNSFHKSKMSSKETRVTVLELADDVPKSIDVERLGRQRPDAFSSTWLEVAFITSMLGALAMADFIISGFQVVLPALVKPLNIPAQSQTWPSSVLTLVAGAFLFPLGRLADMYGGYIVFNAGLVWFIIWTVAAGFTQTFPMLVVGRAMQGIGASAFLPAGISILGRTYRPGPRKNLVFALYGAVAPVGFFVGIIVGGMSQDLLSWRWYFWLGGIIAGLCGIGTLLTAPRDYAQARKANITMDWWGACTIVPGLMLFIYAITESSSASNGWASPDIIVTLILGLVFLAAAVYVEGWVAVSPLVPADIFGVPLMKRMLFCLMLSWGVFSLYLFYTNFYIELVLGKSALLTAVWFGPWAAGGLVLSTLSGFILHILPGRVLLVIAATSKILAVLFFALMPEEPNYWAWGFPAMLCEAACVDVLWTVSNVFLTTSLPRHRQGLAGALISVTLFLGGALFLAVADVVKGQFRARGMDMRAQCKGIFWMGVGIASVALVTCFFIKLDRAGCALTVEEKEEENTEANSRPITSRASSMQTVVVESDSDTVFERETVIPVTKTIQIGEAKV</sequence>
<organism evidence="7 8">
    <name type="scientific">Ophiocordyceps australis</name>
    <dbReference type="NCBI Taxonomy" id="1399860"/>
    <lineage>
        <taxon>Eukaryota</taxon>
        <taxon>Fungi</taxon>
        <taxon>Dikarya</taxon>
        <taxon>Ascomycota</taxon>
        <taxon>Pezizomycotina</taxon>
        <taxon>Sordariomycetes</taxon>
        <taxon>Hypocreomycetidae</taxon>
        <taxon>Hypocreales</taxon>
        <taxon>Ophiocordycipitaceae</taxon>
        <taxon>Ophiocordyceps</taxon>
    </lineage>
</organism>
<comment type="caution">
    <text evidence="7">The sequence shown here is derived from an EMBL/GenBank/DDBJ whole genome shotgun (WGS) entry which is preliminary data.</text>
</comment>
<dbReference type="GO" id="GO:0016020">
    <property type="term" value="C:membrane"/>
    <property type="evidence" value="ECO:0007669"/>
    <property type="project" value="UniProtKB-SubCell"/>
</dbReference>
<keyword evidence="8" id="KW-1185">Reference proteome</keyword>
<feature type="transmembrane region" description="Helical" evidence="5">
    <location>
        <begin position="209"/>
        <end position="229"/>
    </location>
</feature>
<evidence type="ECO:0000313" key="7">
    <source>
        <dbReference type="EMBL" id="PHH64378.1"/>
    </source>
</evidence>
<dbReference type="PANTHER" id="PTHR42718:SF11">
    <property type="entry name" value="MAJOR FACILITATOR SUPERFAMILY (MFS) PROFILE DOMAIN-CONTAINING PROTEIN"/>
    <property type="match status" value="1"/>
</dbReference>
<dbReference type="PANTHER" id="PTHR42718">
    <property type="entry name" value="MAJOR FACILITATOR SUPERFAMILY MULTIDRUG TRANSPORTER MFSC"/>
    <property type="match status" value="1"/>
</dbReference>
<feature type="transmembrane region" description="Helical" evidence="5">
    <location>
        <begin position="241"/>
        <end position="262"/>
    </location>
</feature>
<feature type="transmembrane region" description="Helical" evidence="5">
    <location>
        <begin position="178"/>
        <end position="197"/>
    </location>
</feature>
<dbReference type="InterPro" id="IPR020846">
    <property type="entry name" value="MFS_dom"/>
</dbReference>
<reference evidence="7 8" key="1">
    <citation type="submission" date="2017-06" db="EMBL/GenBank/DDBJ databases">
        <title>Ant-infecting Ophiocordyceps genomes reveal a high diversity of potential behavioral manipulation genes and a possible major role for enterotoxins.</title>
        <authorList>
            <person name="De Bekker C."/>
            <person name="Evans H.C."/>
            <person name="Brachmann A."/>
            <person name="Hughes D.P."/>
        </authorList>
    </citation>
    <scope>NUCLEOTIDE SEQUENCE [LARGE SCALE GENOMIC DNA]</scope>
    <source>
        <strain evidence="7 8">Map64</strain>
    </source>
</reference>
<dbReference type="Gene3D" id="1.20.1720.10">
    <property type="entry name" value="Multidrug resistance protein D"/>
    <property type="match status" value="1"/>
</dbReference>
<feature type="transmembrane region" description="Helical" evidence="5">
    <location>
        <begin position="351"/>
        <end position="372"/>
    </location>
</feature>
<dbReference type="OrthoDB" id="5086884at2759"/>
<evidence type="ECO:0000313" key="8">
    <source>
        <dbReference type="Proteomes" id="UP000226192"/>
    </source>
</evidence>
<dbReference type="InterPro" id="IPR036259">
    <property type="entry name" value="MFS_trans_sf"/>
</dbReference>
<dbReference type="AlphaFoldDB" id="A0A2C5XJ05"/>
<evidence type="ECO:0000256" key="5">
    <source>
        <dbReference type="SAM" id="Phobius"/>
    </source>
</evidence>
<dbReference type="InterPro" id="IPR011701">
    <property type="entry name" value="MFS"/>
</dbReference>
<evidence type="ECO:0000256" key="2">
    <source>
        <dbReference type="ARBA" id="ARBA00022692"/>
    </source>
</evidence>
<dbReference type="PROSITE" id="PS50850">
    <property type="entry name" value="MFS"/>
    <property type="match status" value="1"/>
</dbReference>
<evidence type="ECO:0000256" key="1">
    <source>
        <dbReference type="ARBA" id="ARBA00004141"/>
    </source>
</evidence>
<gene>
    <name evidence="7" type="ORF">CDD81_4599</name>
</gene>
<accession>A0A2C5XJ05</accession>
<evidence type="ECO:0000256" key="4">
    <source>
        <dbReference type="ARBA" id="ARBA00023136"/>
    </source>
</evidence>
<feature type="transmembrane region" description="Helical" evidence="5">
    <location>
        <begin position="379"/>
        <end position="398"/>
    </location>
</feature>
<comment type="subcellular location">
    <subcellularLocation>
        <location evidence="1">Membrane</location>
        <topology evidence="1">Multi-pass membrane protein</topology>
    </subcellularLocation>
</comment>
<dbReference type="STRING" id="1399860.A0A2C5XJ05"/>
<keyword evidence="4 5" id="KW-0472">Membrane</keyword>
<dbReference type="Pfam" id="PF07690">
    <property type="entry name" value="MFS_1"/>
    <property type="match status" value="1"/>
</dbReference>
<feature type="transmembrane region" description="Helical" evidence="5">
    <location>
        <begin position="149"/>
        <end position="166"/>
    </location>
</feature>
<dbReference type="GO" id="GO:0022857">
    <property type="term" value="F:transmembrane transporter activity"/>
    <property type="evidence" value="ECO:0007669"/>
    <property type="project" value="InterPro"/>
</dbReference>
<dbReference type="Proteomes" id="UP000226192">
    <property type="component" value="Unassembled WGS sequence"/>
</dbReference>
<dbReference type="SUPFAM" id="SSF103473">
    <property type="entry name" value="MFS general substrate transporter"/>
    <property type="match status" value="1"/>
</dbReference>
<feature type="transmembrane region" description="Helical" evidence="5">
    <location>
        <begin position="49"/>
        <end position="72"/>
    </location>
</feature>
<dbReference type="EMBL" id="NJET01000031">
    <property type="protein sequence ID" value="PHH64378.1"/>
    <property type="molecule type" value="Genomic_DNA"/>
</dbReference>
<feature type="transmembrane region" description="Helical" evidence="5">
    <location>
        <begin position="318"/>
        <end position="339"/>
    </location>
</feature>
<name>A0A2C5XJ05_9HYPO</name>
<feature type="transmembrane region" description="Helical" evidence="5">
    <location>
        <begin position="92"/>
        <end position="108"/>
    </location>
</feature>
<protein>
    <recommendedName>
        <fullName evidence="6">Major facilitator superfamily (MFS) profile domain-containing protein</fullName>
    </recommendedName>
</protein>
<feature type="transmembrane region" description="Helical" evidence="5">
    <location>
        <begin position="404"/>
        <end position="429"/>
    </location>
</feature>
<feature type="transmembrane region" description="Helical" evidence="5">
    <location>
        <begin position="441"/>
        <end position="461"/>
    </location>
</feature>
<keyword evidence="2 5" id="KW-0812">Transmembrane</keyword>
<feature type="transmembrane region" description="Helical" evidence="5">
    <location>
        <begin position="277"/>
        <end position="298"/>
    </location>
</feature>
<feature type="transmembrane region" description="Helical" evidence="5">
    <location>
        <begin position="115"/>
        <end position="137"/>
    </location>
</feature>
<evidence type="ECO:0000259" key="6">
    <source>
        <dbReference type="PROSITE" id="PS50850"/>
    </source>
</evidence>